<dbReference type="InterPro" id="IPR025547">
    <property type="entry name" value="YtzH"/>
</dbReference>
<dbReference type="Pfam" id="PF14165">
    <property type="entry name" value="YtzH"/>
    <property type="match status" value="1"/>
</dbReference>
<dbReference type="RefSeq" id="WP_251605876.1">
    <property type="nucleotide sequence ID" value="NZ_JAMQJY010000001.1"/>
</dbReference>
<keyword evidence="2" id="KW-1185">Reference proteome</keyword>
<comment type="caution">
    <text evidence="1">The sequence shown here is derived from an EMBL/GenBank/DDBJ whole genome shotgun (WGS) entry which is preliminary data.</text>
</comment>
<accession>A0ABT0XHD8</accession>
<dbReference type="Proteomes" id="UP001203665">
    <property type="component" value="Unassembled WGS sequence"/>
</dbReference>
<proteinExistence type="predicted"/>
<protein>
    <submittedName>
        <fullName evidence="1">YtzH-like family protein</fullName>
    </submittedName>
</protein>
<gene>
    <name evidence="1" type="ORF">NDM98_07420</name>
</gene>
<evidence type="ECO:0000313" key="2">
    <source>
        <dbReference type="Proteomes" id="UP001203665"/>
    </source>
</evidence>
<evidence type="ECO:0000313" key="1">
    <source>
        <dbReference type="EMBL" id="MCM2675335.1"/>
    </source>
</evidence>
<sequence length="86" mass="9944">MTLSNSHKLQLLCDLLQNQSDEQYMTDGEAHQIDRLLQTLSRDTNLSPSLLQTLQHIQENHQLDNRPFSNDVSEWVISLSSDYTTE</sequence>
<name>A0ABT0XHD8_9BACI</name>
<dbReference type="EMBL" id="JAMQJY010000001">
    <property type="protein sequence ID" value="MCM2675335.1"/>
    <property type="molecule type" value="Genomic_DNA"/>
</dbReference>
<reference evidence="1" key="1">
    <citation type="submission" date="2022-06" db="EMBL/GenBank/DDBJ databases">
        <title>Alkalicoccobacillus porphyridii sp. nov., isolated from a marine red alga, Porphyridium purpureum and reclassification of Shouchella plakortidis and Shouchella gibsonii as Alkalicoccobacillus plakortidis comb. nov. and Alkalicoccobacillus gibsonii comb. nov.</title>
        <authorList>
            <person name="Kim K.H."/>
            <person name="Lee J.K."/>
            <person name="Han D.M."/>
            <person name="Baek J.H."/>
            <person name="Jeon C.O."/>
        </authorList>
    </citation>
    <scope>NUCLEOTIDE SEQUENCE</scope>
    <source>
        <strain evidence="1">DSM 19153</strain>
    </source>
</reference>
<organism evidence="1 2">
    <name type="scientific">Alkalicoccobacillus plakortidis</name>
    <dbReference type="NCBI Taxonomy" id="444060"/>
    <lineage>
        <taxon>Bacteria</taxon>
        <taxon>Bacillati</taxon>
        <taxon>Bacillota</taxon>
        <taxon>Bacilli</taxon>
        <taxon>Bacillales</taxon>
        <taxon>Bacillaceae</taxon>
        <taxon>Alkalicoccobacillus</taxon>
    </lineage>
</organism>